<evidence type="ECO:0008006" key="5">
    <source>
        <dbReference type="Google" id="ProtNLM"/>
    </source>
</evidence>
<dbReference type="Proteomes" id="UP001217089">
    <property type="component" value="Unassembled WGS sequence"/>
</dbReference>
<comment type="cofactor">
    <cofactor evidence="1">
        <name>a divalent metal cation</name>
        <dbReference type="ChEBI" id="CHEBI:60240"/>
    </cofactor>
</comment>
<dbReference type="InterPro" id="IPR003697">
    <property type="entry name" value="Maf-like"/>
</dbReference>
<dbReference type="CDD" id="cd00555">
    <property type="entry name" value="Maf"/>
    <property type="match status" value="1"/>
</dbReference>
<evidence type="ECO:0000313" key="3">
    <source>
        <dbReference type="EMBL" id="KAJ8297485.1"/>
    </source>
</evidence>
<organism evidence="3 4">
    <name type="scientific">Tegillarca granosa</name>
    <name type="common">Malaysian cockle</name>
    <name type="synonym">Anadara granosa</name>
    <dbReference type="NCBI Taxonomy" id="220873"/>
    <lineage>
        <taxon>Eukaryota</taxon>
        <taxon>Metazoa</taxon>
        <taxon>Spiralia</taxon>
        <taxon>Lophotrochozoa</taxon>
        <taxon>Mollusca</taxon>
        <taxon>Bivalvia</taxon>
        <taxon>Autobranchia</taxon>
        <taxon>Pteriomorphia</taxon>
        <taxon>Arcoida</taxon>
        <taxon>Arcoidea</taxon>
        <taxon>Arcidae</taxon>
        <taxon>Tegillarca</taxon>
    </lineage>
</organism>
<dbReference type="Pfam" id="PF02545">
    <property type="entry name" value="Maf"/>
    <property type="match status" value="1"/>
</dbReference>
<dbReference type="PANTHER" id="PTHR43213:SF5">
    <property type="entry name" value="BIFUNCTIONAL DTTP_UTP PYROPHOSPHATASE_METHYLTRANSFERASE PROTEIN-RELATED"/>
    <property type="match status" value="1"/>
</dbReference>
<keyword evidence="4" id="KW-1185">Reference proteome</keyword>
<dbReference type="HAMAP" id="MF_00528">
    <property type="entry name" value="Maf"/>
    <property type="match status" value="1"/>
</dbReference>
<evidence type="ECO:0000256" key="2">
    <source>
        <dbReference type="ARBA" id="ARBA00022801"/>
    </source>
</evidence>
<proteinExistence type="inferred from homology"/>
<comment type="caution">
    <text evidence="3">The sequence shown here is derived from an EMBL/GenBank/DDBJ whole genome shotgun (WGS) entry which is preliminary data.</text>
</comment>
<gene>
    <name evidence="3" type="ORF">KUTeg_024016</name>
</gene>
<reference evidence="3 4" key="1">
    <citation type="submission" date="2022-12" db="EMBL/GenBank/DDBJ databases">
        <title>Chromosome-level genome of Tegillarca granosa.</title>
        <authorList>
            <person name="Kim J."/>
        </authorList>
    </citation>
    <scope>NUCLEOTIDE SEQUENCE [LARGE SCALE GENOMIC DNA]</scope>
    <source>
        <strain evidence="3">Teg-2019</strain>
        <tissue evidence="3">Adductor muscle</tissue>
    </source>
</reference>
<accession>A0ABQ9DX75</accession>
<sequence length="267" mass="30267">MIITGYLPLRIPSGSKPVIVVSKNEKEPKRDQHCTTRKEMLQPIIHFLNSQRICLASGSPRRKQILENVGLKFEVFPSVFEENVDKSVYSTPTEYVRETAFQKMQDVVKRLDDKKKVYDLIIGADTVLSQDGDIIEKPRDRDHAFQMLLSFSGKSHTVYTGVVIYASTSNPEFHGDNITEDKRYYKKQFEVGTEVFMSELTPDIINAYIDTKEPMDKAGGYGIQAIGGTLIEGIHGDYFNVMGFPLHRFAKNLLSMVSFTNKVNNGK</sequence>
<evidence type="ECO:0000256" key="1">
    <source>
        <dbReference type="ARBA" id="ARBA00001968"/>
    </source>
</evidence>
<dbReference type="Gene3D" id="3.90.950.10">
    <property type="match status" value="1"/>
</dbReference>
<dbReference type="NCBIfam" id="TIGR00172">
    <property type="entry name" value="maf"/>
    <property type="match status" value="1"/>
</dbReference>
<dbReference type="EMBL" id="JARBDR010000923">
    <property type="protein sequence ID" value="KAJ8297485.1"/>
    <property type="molecule type" value="Genomic_DNA"/>
</dbReference>
<name>A0ABQ9DX75_TEGGR</name>
<dbReference type="InterPro" id="IPR029001">
    <property type="entry name" value="ITPase-like_fam"/>
</dbReference>
<dbReference type="PANTHER" id="PTHR43213">
    <property type="entry name" value="BIFUNCTIONAL DTTP/UTP PYROPHOSPHATASE/METHYLTRANSFERASE PROTEIN-RELATED"/>
    <property type="match status" value="1"/>
</dbReference>
<protein>
    <recommendedName>
        <fullName evidence="5">N-acetylserotonin O-methyltransferase-like protein</fullName>
    </recommendedName>
</protein>
<keyword evidence="2" id="KW-0378">Hydrolase</keyword>
<dbReference type="SUPFAM" id="SSF52972">
    <property type="entry name" value="ITPase-like"/>
    <property type="match status" value="1"/>
</dbReference>
<evidence type="ECO:0000313" key="4">
    <source>
        <dbReference type="Proteomes" id="UP001217089"/>
    </source>
</evidence>